<dbReference type="AlphaFoldDB" id="U1HGX9"/>
<evidence type="ECO:0000256" key="4">
    <source>
        <dbReference type="ARBA" id="ARBA00022771"/>
    </source>
</evidence>
<evidence type="ECO:0000256" key="2">
    <source>
        <dbReference type="ARBA" id="ARBA00022723"/>
    </source>
</evidence>
<feature type="compositionally biased region" description="Basic and acidic residues" evidence="9">
    <location>
        <begin position="401"/>
        <end position="415"/>
    </location>
</feature>
<feature type="domain" description="Zinc finger C2H2 LYAR-type" evidence="10">
    <location>
        <begin position="30"/>
        <end position="57"/>
    </location>
</feature>
<dbReference type="PROSITE" id="PS51804">
    <property type="entry name" value="ZF_C2HC_LYAR"/>
    <property type="match status" value="2"/>
</dbReference>
<dbReference type="GO" id="GO:0000122">
    <property type="term" value="P:negative regulation of transcription by RNA polymerase II"/>
    <property type="evidence" value="ECO:0007669"/>
    <property type="project" value="TreeGrafter"/>
</dbReference>
<reference evidence="12" key="1">
    <citation type="journal article" date="2014" name="BMC Genomics">
        <title>Genome characteristics reveal the impact of lichenization on lichen-forming fungus Endocarpon pusillum Hedwig (Verrucariales, Ascomycota).</title>
        <authorList>
            <person name="Wang Y.-Y."/>
            <person name="Liu B."/>
            <person name="Zhang X.-Y."/>
            <person name="Zhou Q.-M."/>
            <person name="Zhang T."/>
            <person name="Li H."/>
            <person name="Yu Y.-F."/>
            <person name="Zhang X.-L."/>
            <person name="Hao X.-Y."/>
            <person name="Wang M."/>
            <person name="Wang L."/>
            <person name="Wei J.-C."/>
        </authorList>
    </citation>
    <scope>NUCLEOTIDE SEQUENCE [LARGE SCALE GENOMIC DNA]</scope>
    <source>
        <strain evidence="12">Z07020 / HMAS-L-300199</strain>
    </source>
</reference>
<dbReference type="PANTHER" id="PTHR13100">
    <property type="entry name" value="CELL GROWTH-REGULATING NUCLEOLAR PROTEIN LYAR"/>
    <property type="match status" value="1"/>
</dbReference>
<evidence type="ECO:0000256" key="8">
    <source>
        <dbReference type="PROSITE-ProRule" id="PRU01145"/>
    </source>
</evidence>
<feature type="compositionally biased region" description="Basic and acidic residues" evidence="9">
    <location>
        <begin position="313"/>
        <end position="333"/>
    </location>
</feature>
<keyword evidence="5" id="KW-0862">Zinc</keyword>
<dbReference type="GO" id="GO:0005730">
    <property type="term" value="C:nucleolus"/>
    <property type="evidence" value="ECO:0007669"/>
    <property type="project" value="TreeGrafter"/>
</dbReference>
<comment type="similarity">
    <text evidence="7">Belongs to the UPF0743 family.</text>
</comment>
<name>U1HGX9_ENDPU</name>
<dbReference type="GeneID" id="19241794"/>
<dbReference type="Gene3D" id="3.30.1490.490">
    <property type="match status" value="1"/>
</dbReference>
<feature type="compositionally biased region" description="Low complexity" evidence="9">
    <location>
        <begin position="504"/>
        <end position="515"/>
    </location>
</feature>
<keyword evidence="3" id="KW-0677">Repeat</keyword>
<organism evidence="11 12">
    <name type="scientific">Endocarpon pusillum (strain Z07020 / HMAS-L-300199)</name>
    <name type="common">Lichen-forming fungus</name>
    <dbReference type="NCBI Taxonomy" id="1263415"/>
    <lineage>
        <taxon>Eukaryota</taxon>
        <taxon>Fungi</taxon>
        <taxon>Dikarya</taxon>
        <taxon>Ascomycota</taxon>
        <taxon>Pezizomycotina</taxon>
        <taxon>Eurotiomycetes</taxon>
        <taxon>Chaetothyriomycetidae</taxon>
        <taxon>Verrucariales</taxon>
        <taxon>Verrucariaceae</taxon>
        <taxon>Endocarpon</taxon>
    </lineage>
</organism>
<evidence type="ECO:0000256" key="5">
    <source>
        <dbReference type="ARBA" id="ARBA00022833"/>
    </source>
</evidence>
<gene>
    <name evidence="11" type="ORF">EPUS_06905</name>
</gene>
<keyword evidence="4 8" id="KW-0863">Zinc-finger</keyword>
<keyword evidence="6" id="KW-0539">Nucleus</keyword>
<comment type="subcellular location">
    <subcellularLocation>
        <location evidence="1">Nucleus</location>
    </subcellularLocation>
</comment>
<dbReference type="OMA" id="CMVHFYG"/>
<dbReference type="GO" id="GO:0006364">
    <property type="term" value="P:rRNA processing"/>
    <property type="evidence" value="ECO:0007669"/>
    <property type="project" value="TreeGrafter"/>
</dbReference>
<evidence type="ECO:0000256" key="1">
    <source>
        <dbReference type="ARBA" id="ARBA00004123"/>
    </source>
</evidence>
<evidence type="ECO:0000256" key="3">
    <source>
        <dbReference type="ARBA" id="ARBA00022737"/>
    </source>
</evidence>
<evidence type="ECO:0000313" key="12">
    <source>
        <dbReference type="Proteomes" id="UP000019373"/>
    </source>
</evidence>
<evidence type="ECO:0000256" key="9">
    <source>
        <dbReference type="SAM" id="MobiDB-lite"/>
    </source>
</evidence>
<evidence type="ECO:0000256" key="7">
    <source>
        <dbReference type="ARBA" id="ARBA00061084"/>
    </source>
</evidence>
<dbReference type="OrthoDB" id="21474at2759"/>
<dbReference type="GO" id="GO:0003677">
    <property type="term" value="F:DNA binding"/>
    <property type="evidence" value="ECO:0007669"/>
    <property type="project" value="InterPro"/>
</dbReference>
<feature type="region of interest" description="Disordered" evidence="9">
    <location>
        <begin position="395"/>
        <end position="531"/>
    </location>
</feature>
<dbReference type="HOGENOM" id="CLU_024874_0_0_1"/>
<dbReference type="InterPro" id="IPR036236">
    <property type="entry name" value="Znf_C2H2_sf"/>
</dbReference>
<evidence type="ECO:0000313" key="11">
    <source>
        <dbReference type="EMBL" id="ERF68094.1"/>
    </source>
</evidence>
<feature type="compositionally biased region" description="Basic and acidic residues" evidence="9">
    <location>
        <begin position="477"/>
        <end position="491"/>
    </location>
</feature>
<keyword evidence="2" id="KW-0479">Metal-binding</keyword>
<feature type="region of interest" description="Disordered" evidence="9">
    <location>
        <begin position="227"/>
        <end position="361"/>
    </location>
</feature>
<accession>U1HGX9</accession>
<feature type="region of interest" description="Disordered" evidence="9">
    <location>
        <begin position="96"/>
        <end position="116"/>
    </location>
</feature>
<proteinExistence type="inferred from homology"/>
<feature type="compositionally biased region" description="Gly residues" evidence="9">
    <location>
        <begin position="516"/>
        <end position="531"/>
    </location>
</feature>
<dbReference type="EMBL" id="KE721541">
    <property type="protein sequence ID" value="ERF68094.1"/>
    <property type="molecule type" value="Genomic_DNA"/>
</dbReference>
<evidence type="ECO:0000259" key="10">
    <source>
        <dbReference type="Pfam" id="PF08790"/>
    </source>
</evidence>
<feature type="compositionally biased region" description="Pro residues" evidence="9">
    <location>
        <begin position="100"/>
        <end position="113"/>
    </location>
</feature>
<dbReference type="eggNOG" id="KOG2186">
    <property type="taxonomic scope" value="Eukaryota"/>
</dbReference>
<sequence length="613" mass="66869">MVSFSCEACGDVLTKKKLDQHRNQCRGASFTCLDCMVHFHGTEYRSHTSCITEDQKYQGALYKQKPSKANKRKSVSIAEPQNNHALAPRAAYVEDAPDIDIPPPAPSPPPAVPAEPVQGVNVFDFLVAENTPNASRVSLGGSHEQMSMKRGAQSIFSDSLNDKPIATADQNTGEEQAYKAEYEEQGFTYGTEPIRPAQYANPNDSLASLDFMTPAAKASRALIESNEPAAPSLANSGVTSDKKRKRGSPEALDLSTINTKGARRRQHQDDTPMADAPPSSADTPSLAHSGLTGGLNRLLSETQDPFPPTPDYSDEKEYAREMDRKSHHTRVEHPASPLKRSRRSKDDSSTPSGPGFSIKGRAGRIMSMVGGASNGGALSVLNPGGLQNKETALVKVRRRTSSSEEGHHGSREGRRFERKKHKVQRPVSSIFSATARHDSPSVRSQTHNEKLSSNASTTSRRRRSSNESPEARKRKVKTIEYHTTKDAHRAASLDYSDSDDDHNSNSTTKPPTTRPRGGGTNSTSGAGAGGGAEMVVFGEEQRLKLRAESFLSYVTKGPDSEKGCSINKALKRWHRDGAGTGVEYTGSKEDEQKELWRGLRLRKNERGEVVVFF</sequence>
<dbReference type="RefSeq" id="XP_007806232.1">
    <property type="nucleotide sequence ID" value="XM_007808041.1"/>
</dbReference>
<dbReference type="InterPro" id="IPR014898">
    <property type="entry name" value="Znf_C2H2_LYAR"/>
</dbReference>
<protein>
    <recommendedName>
        <fullName evidence="10">Zinc finger C2H2 LYAR-type domain-containing protein</fullName>
    </recommendedName>
</protein>
<dbReference type="GO" id="GO:0008270">
    <property type="term" value="F:zinc ion binding"/>
    <property type="evidence" value="ECO:0007669"/>
    <property type="project" value="UniProtKB-KW"/>
</dbReference>
<feature type="compositionally biased region" description="Basic and acidic residues" evidence="9">
    <location>
        <begin position="435"/>
        <end position="450"/>
    </location>
</feature>
<dbReference type="PANTHER" id="PTHR13100:SF10">
    <property type="entry name" value="CELL GROWTH-REGULATING NUCLEOLAR PROTEIN"/>
    <property type="match status" value="1"/>
</dbReference>
<evidence type="ECO:0000256" key="6">
    <source>
        <dbReference type="ARBA" id="ARBA00023242"/>
    </source>
</evidence>
<dbReference type="FunFam" id="3.30.1490.490:FF:000001">
    <property type="entry name" value="cell growth-regulating nucleolar protein-like"/>
    <property type="match status" value="1"/>
</dbReference>
<dbReference type="InterPro" id="IPR039999">
    <property type="entry name" value="LYAR"/>
</dbReference>
<dbReference type="Pfam" id="PF08790">
    <property type="entry name" value="zf-LYAR"/>
    <property type="match status" value="1"/>
</dbReference>
<dbReference type="Proteomes" id="UP000019373">
    <property type="component" value="Unassembled WGS sequence"/>
</dbReference>
<dbReference type="SUPFAM" id="SSF57667">
    <property type="entry name" value="beta-beta-alpha zinc fingers"/>
    <property type="match status" value="2"/>
</dbReference>
<keyword evidence="12" id="KW-1185">Reference proteome</keyword>